<keyword evidence="3" id="KW-1185">Reference proteome</keyword>
<feature type="region of interest" description="Disordered" evidence="1">
    <location>
        <begin position="163"/>
        <end position="191"/>
    </location>
</feature>
<reference evidence="2 3" key="1">
    <citation type="submission" date="2024-12" db="EMBL/GenBank/DDBJ databases">
        <title>The coexistence of Mycolicibacterium septicum and Mycolicibacterium nivoides in clinical samples.</title>
        <authorList>
            <person name="Wang C."/>
            <person name="Feng Y."/>
            <person name="Zong Z."/>
        </authorList>
    </citation>
    <scope>NUCLEOTIDE SEQUENCE [LARGE SCALE GENOMIC DNA]</scope>
    <source>
        <strain evidence="2 3">120309</strain>
    </source>
</reference>
<evidence type="ECO:0000313" key="3">
    <source>
        <dbReference type="Proteomes" id="UP001635816"/>
    </source>
</evidence>
<dbReference type="RefSeq" id="WP_409543628.1">
    <property type="nucleotide sequence ID" value="NZ_JBKBDD010000004.1"/>
</dbReference>
<sequence length="204" mass="22523">MPTDFDIPPWAALALASGTVFGSEQQGGYHTAVGDVLVDKTADGVPVAKLWDDLRDLLDAWRQKQDALTSLLAFQATDIAEAIPQTLAKFAFEEASEFGVPKAGQAGDSLLIGYDFRGYDRASRFTWKFLRDAAARQIDHDYSATLEADQRVRSGMILRRVMSPTQGLSPENQRRHRGPPTGYGNARRSLTSPTGRPVWLYAHQ</sequence>
<protein>
    <submittedName>
        <fullName evidence="2">Uncharacterized protein</fullName>
    </submittedName>
</protein>
<evidence type="ECO:0000256" key="1">
    <source>
        <dbReference type="SAM" id="MobiDB-lite"/>
    </source>
</evidence>
<comment type="caution">
    <text evidence="2">The sequence shown here is derived from an EMBL/GenBank/DDBJ whole genome shotgun (WGS) entry which is preliminary data.</text>
</comment>
<proteinExistence type="predicted"/>
<accession>A0ABW9LB68</accession>
<evidence type="ECO:0000313" key="2">
    <source>
        <dbReference type="EMBL" id="MFN6544468.1"/>
    </source>
</evidence>
<name>A0ABW9LB68_9MYCO</name>
<organism evidence="2 3">
    <name type="scientific">Mycolicibacterium nivoides</name>
    <dbReference type="NCBI Taxonomy" id="2487344"/>
    <lineage>
        <taxon>Bacteria</taxon>
        <taxon>Bacillati</taxon>
        <taxon>Actinomycetota</taxon>
        <taxon>Actinomycetes</taxon>
        <taxon>Mycobacteriales</taxon>
        <taxon>Mycobacteriaceae</taxon>
        <taxon>Mycolicibacterium</taxon>
    </lineage>
</organism>
<dbReference type="Proteomes" id="UP001635816">
    <property type="component" value="Unassembled WGS sequence"/>
</dbReference>
<gene>
    <name evidence="2" type="ORF">ACK4CT_14850</name>
</gene>
<dbReference type="EMBL" id="JBKBDD010000004">
    <property type="protein sequence ID" value="MFN6544468.1"/>
    <property type="molecule type" value="Genomic_DNA"/>
</dbReference>